<dbReference type="PANTHER" id="PTHR43584">
    <property type="entry name" value="NUCLEOTIDYL TRANSFERASE"/>
    <property type="match status" value="1"/>
</dbReference>
<proteinExistence type="predicted"/>
<name>A0A4R6TMS1_9FLAO</name>
<organism evidence="4 5">
    <name type="scientific">Zeaxanthinibacter enoshimensis</name>
    <dbReference type="NCBI Taxonomy" id="392009"/>
    <lineage>
        <taxon>Bacteria</taxon>
        <taxon>Pseudomonadati</taxon>
        <taxon>Bacteroidota</taxon>
        <taxon>Flavobacteriia</taxon>
        <taxon>Flavobacteriales</taxon>
        <taxon>Flavobacteriaceae</taxon>
        <taxon>Zeaxanthinibacter</taxon>
    </lineage>
</organism>
<dbReference type="Pfam" id="PF12804">
    <property type="entry name" value="NTP_transf_3"/>
    <property type="match status" value="2"/>
</dbReference>
<evidence type="ECO:0000256" key="1">
    <source>
        <dbReference type="ARBA" id="ARBA00022679"/>
    </source>
</evidence>
<keyword evidence="2" id="KW-0548">Nucleotidyltransferase</keyword>
<dbReference type="EMBL" id="SNYI01000001">
    <property type="protein sequence ID" value="TDQ32774.1"/>
    <property type="molecule type" value="Genomic_DNA"/>
</dbReference>
<dbReference type="SUPFAM" id="SSF53448">
    <property type="entry name" value="Nucleotide-diphospho-sugar transferases"/>
    <property type="match status" value="2"/>
</dbReference>
<accession>A0A4R6TMS1</accession>
<dbReference type="Proteomes" id="UP000295468">
    <property type="component" value="Unassembled WGS sequence"/>
</dbReference>
<keyword evidence="1 4" id="KW-0808">Transferase</keyword>
<dbReference type="InterPro" id="IPR029044">
    <property type="entry name" value="Nucleotide-diphossugar_trans"/>
</dbReference>
<dbReference type="GO" id="GO:0016779">
    <property type="term" value="F:nucleotidyltransferase activity"/>
    <property type="evidence" value="ECO:0007669"/>
    <property type="project" value="UniProtKB-KW"/>
</dbReference>
<dbReference type="PANTHER" id="PTHR43584:SF8">
    <property type="entry name" value="N-ACETYLMURAMATE ALPHA-1-PHOSPHATE URIDYLYLTRANSFERASE"/>
    <property type="match status" value="1"/>
</dbReference>
<evidence type="ECO:0000259" key="3">
    <source>
        <dbReference type="Pfam" id="PF12804"/>
    </source>
</evidence>
<dbReference type="InterPro" id="IPR050065">
    <property type="entry name" value="GlmU-like"/>
</dbReference>
<evidence type="ECO:0000256" key="2">
    <source>
        <dbReference type="ARBA" id="ARBA00022695"/>
    </source>
</evidence>
<dbReference type="AlphaFoldDB" id="A0A4R6TMS1"/>
<feature type="domain" description="MobA-like NTP transferase" evidence="3">
    <location>
        <begin position="7"/>
        <end position="141"/>
    </location>
</feature>
<reference evidence="4 5" key="1">
    <citation type="submission" date="2019-03" db="EMBL/GenBank/DDBJ databases">
        <title>Genomic Encyclopedia of Archaeal and Bacterial Type Strains, Phase II (KMG-II): from individual species to whole genera.</title>
        <authorList>
            <person name="Goeker M."/>
        </authorList>
    </citation>
    <scope>NUCLEOTIDE SEQUENCE [LARGE SCALE GENOMIC DNA]</scope>
    <source>
        <strain evidence="4 5">DSM 18435</strain>
    </source>
</reference>
<dbReference type="RefSeq" id="WP_243744128.1">
    <property type="nucleotide sequence ID" value="NZ_SNYI01000001.1"/>
</dbReference>
<dbReference type="CDD" id="cd04183">
    <property type="entry name" value="GT2_BcE_like"/>
    <property type="match status" value="1"/>
</dbReference>
<comment type="caution">
    <text evidence="4">The sequence shown here is derived from an EMBL/GenBank/DDBJ whole genome shotgun (WGS) entry which is preliminary data.</text>
</comment>
<dbReference type="Gene3D" id="3.90.550.10">
    <property type="entry name" value="Spore Coat Polysaccharide Biosynthesis Protein SpsA, Chain A"/>
    <property type="match status" value="2"/>
</dbReference>
<gene>
    <name evidence="4" type="ORF">CLV82_0607</name>
</gene>
<protein>
    <submittedName>
        <fullName evidence="4">MobA-like NTP transferase protein</fullName>
    </submittedName>
</protein>
<sequence>MKIIIPMSGMGNRFVAAGYKTPKPLIEIDGMPIIEHVVKMFPGEKDFIFICNSKHLKETPMRSILQRIAPGGSIVEIPPHKKGPVFAVHAVSGMIGEEEEVIVNYCDFSCHWDYQDFLNHTRNRDADGAVPAYKGFHPHMLGSTNYAFMREDQQWMLEIKEKEPFTDNRMQEYASMGTYYFKKGAYVKKYFQELMDQGIDLKGEYYVSLVYNLLVAAGLKVSIYDVQHMLQWGTPEDVEEYQGFSEYFKAIANYKVPGKPLEKRSINLIPLAGRGSRFTNEGYILPKPLIEVGGKPMIIQAANYLPRAEENIFVCLEEHIQEYGVGKAIKREYPDARIISIDHTTEGQACTCAIGLEGQDPGAPLLIAACDNGMIWDDDSYKKLIDDPEVDAIVWSFRNHPSSVRNPEMYGWIKTDGKDNVTGVSVKKAISDNPGKDHAIVGTFYFRKAGYFQDALKRLIENDQRINGEFYVDSCIGELISMGLKVKVFEIDHYIGWGTPNDYKTYRYWQSFFHKTDWHPYTLQKDLTVEQDSVRLLEAQAYDFEQEWR</sequence>
<dbReference type="InterPro" id="IPR025877">
    <property type="entry name" value="MobA-like_NTP_Trfase"/>
</dbReference>
<keyword evidence="5" id="KW-1185">Reference proteome</keyword>
<feature type="domain" description="MobA-like NTP transferase" evidence="3">
    <location>
        <begin position="272"/>
        <end position="398"/>
    </location>
</feature>
<evidence type="ECO:0000313" key="4">
    <source>
        <dbReference type="EMBL" id="TDQ32774.1"/>
    </source>
</evidence>
<evidence type="ECO:0000313" key="5">
    <source>
        <dbReference type="Proteomes" id="UP000295468"/>
    </source>
</evidence>